<dbReference type="GO" id="GO:0032982">
    <property type="term" value="C:myosin filament"/>
    <property type="evidence" value="ECO:0007669"/>
    <property type="project" value="TreeGrafter"/>
</dbReference>
<feature type="compositionally biased region" description="Polar residues" evidence="2">
    <location>
        <begin position="79"/>
        <end position="90"/>
    </location>
</feature>
<dbReference type="Gene3D" id="4.10.270.10">
    <property type="entry name" value="Myosin, subunit A"/>
    <property type="match status" value="1"/>
</dbReference>
<organism evidence="5">
    <name type="scientific">Hymenolepis diminuta</name>
    <name type="common">Rat tapeworm</name>
    <dbReference type="NCBI Taxonomy" id="6216"/>
    <lineage>
        <taxon>Eukaryota</taxon>
        <taxon>Metazoa</taxon>
        <taxon>Spiralia</taxon>
        <taxon>Lophotrochozoa</taxon>
        <taxon>Platyhelminthes</taxon>
        <taxon>Cestoda</taxon>
        <taxon>Eucestoda</taxon>
        <taxon>Cyclophyllidea</taxon>
        <taxon>Hymenolepididae</taxon>
        <taxon>Hymenolepis</taxon>
    </lineage>
</organism>
<feature type="coiled-coil region" evidence="1">
    <location>
        <begin position="471"/>
        <end position="526"/>
    </location>
</feature>
<dbReference type="GO" id="GO:0000146">
    <property type="term" value="F:microfilament motor activity"/>
    <property type="evidence" value="ECO:0007669"/>
    <property type="project" value="TreeGrafter"/>
</dbReference>
<name>A0A158QC48_HYMDI</name>
<dbReference type="AlphaFoldDB" id="A0A158QC48"/>
<dbReference type="GO" id="GO:0051015">
    <property type="term" value="F:actin filament binding"/>
    <property type="evidence" value="ECO:0007669"/>
    <property type="project" value="TreeGrafter"/>
</dbReference>
<feature type="compositionally biased region" description="Low complexity" evidence="2">
    <location>
        <begin position="1115"/>
        <end position="1126"/>
    </location>
</feature>
<proteinExistence type="predicted"/>
<dbReference type="WBParaSite" id="HDID_0000097201-mRNA-1">
    <property type="protein sequence ID" value="HDID_0000097201-mRNA-1"/>
    <property type="gene ID" value="HDID_0000097201"/>
</dbReference>
<feature type="compositionally biased region" description="Acidic residues" evidence="2">
    <location>
        <begin position="1045"/>
        <end position="1056"/>
    </location>
</feature>
<dbReference type="PANTHER" id="PTHR45615:SF40">
    <property type="entry name" value="MYOSIN HEAVY CHAIN, NON-MUSCLE"/>
    <property type="match status" value="1"/>
</dbReference>
<protein>
    <submittedName>
        <fullName evidence="5">CCHC-type domain-containing protein</fullName>
    </submittedName>
</protein>
<keyword evidence="1" id="KW-0175">Coiled coil</keyword>
<feature type="compositionally biased region" description="Basic residues" evidence="2">
    <location>
        <begin position="94"/>
        <end position="116"/>
    </location>
</feature>
<dbReference type="PANTHER" id="PTHR45615">
    <property type="entry name" value="MYOSIN HEAVY CHAIN, NON-MUSCLE"/>
    <property type="match status" value="1"/>
</dbReference>
<evidence type="ECO:0000313" key="3">
    <source>
        <dbReference type="EMBL" id="VDL18434.1"/>
    </source>
</evidence>
<evidence type="ECO:0000256" key="2">
    <source>
        <dbReference type="SAM" id="MobiDB-lite"/>
    </source>
</evidence>
<dbReference type="PROSITE" id="PS50096">
    <property type="entry name" value="IQ"/>
    <property type="match status" value="1"/>
</dbReference>
<dbReference type="GO" id="GO:0016460">
    <property type="term" value="C:myosin II complex"/>
    <property type="evidence" value="ECO:0007669"/>
    <property type="project" value="TreeGrafter"/>
</dbReference>
<evidence type="ECO:0000313" key="4">
    <source>
        <dbReference type="Proteomes" id="UP000274504"/>
    </source>
</evidence>
<dbReference type="Proteomes" id="UP000274504">
    <property type="component" value="Unassembled WGS sequence"/>
</dbReference>
<dbReference type="OrthoDB" id="6242637at2759"/>
<feature type="region of interest" description="Disordered" evidence="2">
    <location>
        <begin position="1034"/>
        <end position="1159"/>
    </location>
</feature>
<feature type="region of interest" description="Disordered" evidence="2">
    <location>
        <begin position="49"/>
        <end position="156"/>
    </location>
</feature>
<dbReference type="STRING" id="6216.A0A158QC48"/>
<feature type="region of interest" description="Disordered" evidence="2">
    <location>
        <begin position="680"/>
        <end position="700"/>
    </location>
</feature>
<evidence type="ECO:0000256" key="1">
    <source>
        <dbReference type="SAM" id="Coils"/>
    </source>
</evidence>
<evidence type="ECO:0000313" key="5">
    <source>
        <dbReference type="WBParaSite" id="HDID_0000097201-mRNA-1"/>
    </source>
</evidence>
<reference evidence="3 4" key="2">
    <citation type="submission" date="2018-11" db="EMBL/GenBank/DDBJ databases">
        <authorList>
            <consortium name="Pathogen Informatics"/>
        </authorList>
    </citation>
    <scope>NUCLEOTIDE SEQUENCE [LARGE SCALE GENOMIC DNA]</scope>
</reference>
<reference evidence="5" key="1">
    <citation type="submission" date="2016-04" db="UniProtKB">
        <authorList>
            <consortium name="WormBaseParasite"/>
        </authorList>
    </citation>
    <scope>IDENTIFICATION</scope>
</reference>
<gene>
    <name evidence="3" type="ORF">HDID_LOCUS973</name>
</gene>
<accession>A0A158QC48</accession>
<feature type="compositionally biased region" description="Polar residues" evidence="2">
    <location>
        <begin position="52"/>
        <end position="69"/>
    </location>
</feature>
<feature type="coiled-coil region" evidence="1">
    <location>
        <begin position="385"/>
        <end position="419"/>
    </location>
</feature>
<dbReference type="EMBL" id="UYSG01000153">
    <property type="protein sequence ID" value="VDL18434.1"/>
    <property type="molecule type" value="Genomic_DNA"/>
</dbReference>
<dbReference type="GO" id="GO:0005737">
    <property type="term" value="C:cytoplasm"/>
    <property type="evidence" value="ECO:0007669"/>
    <property type="project" value="TreeGrafter"/>
</dbReference>
<sequence>MASPQPTQEQSPKVYLRNEVYSSSIPDSSYTMPLTRTSVSYKPGETIIYTRQPATTSRNQYQPTESSLEQPLYADESTPRSGTFSEASNDSRSRHLKSSQKNRNRHHHHHYTHRRPKIEDPDGYWQVPHSNHSTISGPYVTPGGRHLSRTPKQHTAGVQVVGTNQVIGGNTDDQGGSYNDVTQELEDYMQTSQYLPSEESDLRITFRYDPAADMAANFGDELLTRLQAQCRAYLARKRFKEDEAVRIIQKNATLYFDPWFRLFLVLKPHLKHYRLEEEIIQLKGELEKYKAMVNVLRYENVAYQDKISRLLTLLDQIQPGGTSNDLVSKLVKELSMAVADHQKQWRSMVDELPTSELNGVPNGISAVIGRNNVSSEMDPMTENSYRMAKDNAEFYREQLEMLREDVEAQNARISQHYEEKASPNRDFFICIFHSGGRKTIINPWVGKMNSLFENFGAIGLYDHIGVLSERVEQLQNMLTQESFRVERLNGELETANGQLAEAHDAEDDLTKMVENLKAELNQYQMASASSEPMIVAQNTENAFAAAPLPPSSYELIKDKQAENNGALRKLAGIRSYLVENPEIYENLKDTPLGQGGEYDILSATDRMGSTSLGLDGTLGNSMNSVFHSQSHVENYHLGRSQELEARYEALQQKLEDEVGYREDLELEAQEMRNKISNLQRQVRRQRDEHEEEMVEREQAHTRRVRELDDMVDELSKEKQGLEKRCLELQNKIEELRQTPDQSDSESGEADLLDVQAKLTTENRQYQKELDKIREEFEQYKRENNINVLKDQLTEKDEKISQLEVSQRHTSSDMEILNVRLQNANKLLDENEQRLRGLTKERQGLIHRISQLESERDAAIREAASAAGKAGAERETAIARQRELEDLKHERTAYQKDITDMKLQLMETSTKAETEKHALEKRLADLETSATKREADLKAELDMHKEKLENLQQELSELHKVESATSTDNRHLKRQIRELQDLIETYTRRVGELERRNSDLTAEVERARANRETTASMLRDRQSLASEAYEQLIRSSTTIGGTDSVEYSDEEDPDCDIGGEGGLTSSNTDLRRRIGLSDTQTVDRYRNRSHQRPSSRPGSRSSTYNPSRQLSPYRKSPPILSSSKDSSLPPPPVSTTLTKQAELPKQMTSSQKSATYDLEI</sequence>